<dbReference type="GO" id="GO:0006401">
    <property type="term" value="P:RNA catabolic process"/>
    <property type="evidence" value="ECO:0007669"/>
    <property type="project" value="InterPro"/>
</dbReference>
<proteinExistence type="inferred from homology"/>
<keyword evidence="3" id="KW-0540">Nuclease</keyword>
<dbReference type="NCBIfam" id="TIGR02116">
    <property type="entry name" value="toxin_Txe_YoeB"/>
    <property type="match status" value="1"/>
</dbReference>
<evidence type="ECO:0000256" key="3">
    <source>
        <dbReference type="ARBA" id="ARBA00022722"/>
    </source>
</evidence>
<evidence type="ECO:0000313" key="7">
    <source>
        <dbReference type="EMBL" id="QKJ32050.1"/>
    </source>
</evidence>
<dbReference type="GO" id="GO:0016787">
    <property type="term" value="F:hydrolase activity"/>
    <property type="evidence" value="ECO:0007669"/>
    <property type="project" value="UniProtKB-KW"/>
</dbReference>
<dbReference type="SUPFAM" id="SSF143011">
    <property type="entry name" value="RelE-like"/>
    <property type="match status" value="1"/>
</dbReference>
<name>A0A7D4QMS6_9SPHI</name>
<keyword evidence="4" id="KW-0255">Endonuclease</keyword>
<dbReference type="GO" id="GO:0004519">
    <property type="term" value="F:endonuclease activity"/>
    <property type="evidence" value="ECO:0007669"/>
    <property type="project" value="UniProtKB-KW"/>
</dbReference>
<keyword evidence="8" id="KW-1185">Reference proteome</keyword>
<dbReference type="PANTHER" id="PTHR38039:SF1">
    <property type="entry name" value="TOXIN YOEB"/>
    <property type="match status" value="1"/>
</dbReference>
<dbReference type="EMBL" id="CP054139">
    <property type="protein sequence ID" value="QKJ32050.1"/>
    <property type="molecule type" value="Genomic_DNA"/>
</dbReference>
<evidence type="ECO:0000256" key="1">
    <source>
        <dbReference type="ARBA" id="ARBA00008172"/>
    </source>
</evidence>
<dbReference type="RefSeq" id="WP_173416702.1">
    <property type="nucleotide sequence ID" value="NZ_CP054139.1"/>
</dbReference>
<accession>A0A7D4QMS6</accession>
<dbReference type="InterPro" id="IPR009614">
    <property type="entry name" value="YoeB_toxin"/>
</dbReference>
<gene>
    <name evidence="7" type="ORF">HQ865_20535</name>
</gene>
<dbReference type="AlphaFoldDB" id="A0A7D4QMS6"/>
<dbReference type="Gene3D" id="3.30.2310.20">
    <property type="entry name" value="RelE-like"/>
    <property type="match status" value="1"/>
</dbReference>
<dbReference type="Pfam" id="PF06769">
    <property type="entry name" value="YoeB_toxin"/>
    <property type="match status" value="1"/>
</dbReference>
<comment type="similarity">
    <text evidence="1">Belongs to the YoeB family.</text>
</comment>
<dbReference type="PANTHER" id="PTHR38039">
    <property type="entry name" value="TOXIN YOEB"/>
    <property type="match status" value="1"/>
</dbReference>
<reference evidence="7 8" key="1">
    <citation type="submission" date="2020-05" db="EMBL/GenBank/DDBJ databases">
        <title>Mucilaginibacter mali sp. nov.</title>
        <authorList>
            <person name="Kim H.S."/>
            <person name="Lee K.C."/>
            <person name="Suh M.K."/>
            <person name="Kim J.-S."/>
            <person name="Han K.-I."/>
            <person name="Eom M.K."/>
            <person name="Shin Y.K."/>
            <person name="Lee J.-S."/>
        </authorList>
    </citation>
    <scope>NUCLEOTIDE SEQUENCE [LARGE SCALE GENOMIC DNA]</scope>
    <source>
        <strain evidence="7 8">G2-14</strain>
    </source>
</reference>
<evidence type="ECO:0000256" key="2">
    <source>
        <dbReference type="ARBA" id="ARBA00022649"/>
    </source>
</evidence>
<keyword evidence="2" id="KW-1277">Toxin-antitoxin system</keyword>
<organism evidence="7 8">
    <name type="scientific">Mucilaginibacter mali</name>
    <dbReference type="NCBI Taxonomy" id="2740462"/>
    <lineage>
        <taxon>Bacteria</taxon>
        <taxon>Pseudomonadati</taxon>
        <taxon>Bacteroidota</taxon>
        <taxon>Sphingobacteriia</taxon>
        <taxon>Sphingobacteriales</taxon>
        <taxon>Sphingobacteriaceae</taxon>
        <taxon>Mucilaginibacter</taxon>
    </lineage>
</organism>
<evidence type="ECO:0000313" key="8">
    <source>
        <dbReference type="Proteomes" id="UP000505355"/>
    </source>
</evidence>
<evidence type="ECO:0000256" key="5">
    <source>
        <dbReference type="ARBA" id="ARBA00022801"/>
    </source>
</evidence>
<sequence length="88" mass="10305">MEALSFTSEALADLEYWKKSGNVIILKRIRQLVEAIQLDPFAGIGKPEALKHNLAGFWSRRINQEHRLVYKVESETIVIYSLRFHYTR</sequence>
<evidence type="ECO:0000256" key="6">
    <source>
        <dbReference type="ARBA" id="ARBA00030388"/>
    </source>
</evidence>
<dbReference type="InterPro" id="IPR035093">
    <property type="entry name" value="RelE/ParE_toxin_dom_sf"/>
</dbReference>
<evidence type="ECO:0000256" key="4">
    <source>
        <dbReference type="ARBA" id="ARBA00022759"/>
    </source>
</evidence>
<keyword evidence="5" id="KW-0378">Hydrolase</keyword>
<dbReference type="GO" id="GO:0045892">
    <property type="term" value="P:negative regulation of DNA-templated transcription"/>
    <property type="evidence" value="ECO:0007669"/>
    <property type="project" value="TreeGrafter"/>
</dbReference>
<dbReference type="KEGG" id="mmab:HQ865_20535"/>
<protein>
    <recommendedName>
        <fullName evidence="6">Putative mRNA interferase YoeB</fullName>
    </recommendedName>
</protein>
<dbReference type="Proteomes" id="UP000505355">
    <property type="component" value="Chromosome"/>
</dbReference>